<dbReference type="SUPFAM" id="SSF54695">
    <property type="entry name" value="POZ domain"/>
    <property type="match status" value="1"/>
</dbReference>
<keyword evidence="3" id="KW-1185">Reference proteome</keyword>
<feature type="domain" description="BTB" evidence="1">
    <location>
        <begin position="25"/>
        <end position="94"/>
    </location>
</feature>
<sequence>MDSAGVVVSERAESARHSVFWFDDGSLVLQVESVMFKVHRALLARQSPFLLSISGQQPVGDSPNGSTNEPGYLEIDNARKVSALDFEVLLEHVYHDIPMSPETRFPRVASIVRVSSPGQLHFPRIHETALRYFAALFPSGPAPFFHPQYLEEALDLATAFNVASIQKGLLYSLVTSTNFDTQEVSVCQDAAVGDPGLPASPAESILRGRTLVQGNTDLWSDSEATAQLAMSDSPAAAHKYELSPRDSQRCMSLMTHLIDHFSPILFTPPATPHMACTDVFADTWMNLVIQPAIDDEGVYKPLETLERIKGVDWGDCGLCSACVSEKNAEWTEEQETLWRLMDQWLGL</sequence>
<name>A0AAD6UID8_9AGAR</name>
<protein>
    <recommendedName>
        <fullName evidence="1">BTB domain-containing protein</fullName>
    </recommendedName>
</protein>
<proteinExistence type="predicted"/>
<dbReference type="InterPro" id="IPR011333">
    <property type="entry name" value="SKP1/BTB/POZ_sf"/>
</dbReference>
<reference evidence="2" key="1">
    <citation type="submission" date="2023-03" db="EMBL/GenBank/DDBJ databases">
        <title>Massive genome expansion in bonnet fungi (Mycena s.s.) driven by repeated elements and novel gene families across ecological guilds.</title>
        <authorList>
            <consortium name="Lawrence Berkeley National Laboratory"/>
            <person name="Harder C.B."/>
            <person name="Miyauchi S."/>
            <person name="Viragh M."/>
            <person name="Kuo A."/>
            <person name="Thoen E."/>
            <person name="Andreopoulos B."/>
            <person name="Lu D."/>
            <person name="Skrede I."/>
            <person name="Drula E."/>
            <person name="Henrissat B."/>
            <person name="Morin E."/>
            <person name="Kohler A."/>
            <person name="Barry K."/>
            <person name="LaButti K."/>
            <person name="Morin E."/>
            <person name="Salamov A."/>
            <person name="Lipzen A."/>
            <person name="Mereny Z."/>
            <person name="Hegedus B."/>
            <person name="Baldrian P."/>
            <person name="Stursova M."/>
            <person name="Weitz H."/>
            <person name="Taylor A."/>
            <person name="Grigoriev I.V."/>
            <person name="Nagy L.G."/>
            <person name="Martin F."/>
            <person name="Kauserud H."/>
        </authorList>
    </citation>
    <scope>NUCLEOTIDE SEQUENCE</scope>
    <source>
        <strain evidence="2">CBHHK173m</strain>
    </source>
</reference>
<comment type="caution">
    <text evidence="2">The sequence shown here is derived from an EMBL/GenBank/DDBJ whole genome shotgun (WGS) entry which is preliminary data.</text>
</comment>
<dbReference type="AlphaFoldDB" id="A0AAD6UID8"/>
<evidence type="ECO:0000313" key="3">
    <source>
        <dbReference type="Proteomes" id="UP001222325"/>
    </source>
</evidence>
<gene>
    <name evidence="2" type="ORF">B0H15DRAFT_5836</name>
</gene>
<dbReference type="InterPro" id="IPR000210">
    <property type="entry name" value="BTB/POZ_dom"/>
</dbReference>
<dbReference type="PROSITE" id="PS50097">
    <property type="entry name" value="BTB"/>
    <property type="match status" value="1"/>
</dbReference>
<dbReference type="EMBL" id="JARJCN010000001">
    <property type="protein sequence ID" value="KAJ7104065.1"/>
    <property type="molecule type" value="Genomic_DNA"/>
</dbReference>
<dbReference type="Pfam" id="PF00651">
    <property type="entry name" value="BTB"/>
    <property type="match status" value="1"/>
</dbReference>
<accession>A0AAD6UID8</accession>
<organism evidence="2 3">
    <name type="scientific">Mycena belliarum</name>
    <dbReference type="NCBI Taxonomy" id="1033014"/>
    <lineage>
        <taxon>Eukaryota</taxon>
        <taxon>Fungi</taxon>
        <taxon>Dikarya</taxon>
        <taxon>Basidiomycota</taxon>
        <taxon>Agaricomycotina</taxon>
        <taxon>Agaricomycetes</taxon>
        <taxon>Agaricomycetidae</taxon>
        <taxon>Agaricales</taxon>
        <taxon>Marasmiineae</taxon>
        <taxon>Mycenaceae</taxon>
        <taxon>Mycena</taxon>
    </lineage>
</organism>
<dbReference type="Gene3D" id="3.30.710.10">
    <property type="entry name" value="Potassium Channel Kv1.1, Chain A"/>
    <property type="match status" value="1"/>
</dbReference>
<evidence type="ECO:0000313" key="2">
    <source>
        <dbReference type="EMBL" id="KAJ7104065.1"/>
    </source>
</evidence>
<evidence type="ECO:0000259" key="1">
    <source>
        <dbReference type="PROSITE" id="PS50097"/>
    </source>
</evidence>
<dbReference type="Proteomes" id="UP001222325">
    <property type="component" value="Unassembled WGS sequence"/>
</dbReference>